<keyword evidence="4" id="KW-1185">Reference proteome</keyword>
<accession>A0A194W312</accession>
<feature type="compositionally biased region" description="Basic and acidic residues" evidence="1">
    <location>
        <begin position="227"/>
        <end position="276"/>
    </location>
</feature>
<evidence type="ECO:0000256" key="1">
    <source>
        <dbReference type="SAM" id="MobiDB-lite"/>
    </source>
</evidence>
<feature type="region of interest" description="Disordered" evidence="1">
    <location>
        <begin position="1"/>
        <end position="23"/>
    </location>
</feature>
<name>A0A194W312_CYTMA</name>
<protein>
    <recommendedName>
        <fullName evidence="2">HNH nuclease domain-containing protein</fullName>
    </recommendedName>
</protein>
<evidence type="ECO:0000259" key="2">
    <source>
        <dbReference type="Pfam" id="PF13391"/>
    </source>
</evidence>
<gene>
    <name evidence="3" type="ORF">VM1G_06315</name>
</gene>
<feature type="domain" description="HNH nuclease" evidence="2">
    <location>
        <begin position="57"/>
        <end position="138"/>
    </location>
</feature>
<reference evidence="3" key="1">
    <citation type="submission" date="2014-12" db="EMBL/GenBank/DDBJ databases">
        <title>Genome Sequence of Valsa Canker Pathogens Uncovers a Specific Adaption of Colonization on Woody Bark.</title>
        <authorList>
            <person name="Yin Z."/>
            <person name="Liu H."/>
            <person name="Gao X."/>
            <person name="Li Z."/>
            <person name="Song N."/>
            <person name="Ke X."/>
            <person name="Dai Q."/>
            <person name="Wu Y."/>
            <person name="Sun Y."/>
            <person name="Xu J.-R."/>
            <person name="Kang Z.K."/>
            <person name="Wang L."/>
            <person name="Huang L."/>
        </authorList>
    </citation>
    <scope>NUCLEOTIDE SEQUENCE [LARGE SCALE GENOMIC DNA]</scope>
    <source>
        <strain evidence="3">03-8</strain>
    </source>
</reference>
<feature type="compositionally biased region" description="Polar residues" evidence="1">
    <location>
        <begin position="9"/>
        <end position="21"/>
    </location>
</feature>
<evidence type="ECO:0000313" key="3">
    <source>
        <dbReference type="EMBL" id="KUI70667.1"/>
    </source>
</evidence>
<dbReference type="AlphaFoldDB" id="A0A194W312"/>
<dbReference type="OrthoDB" id="2142759at2759"/>
<dbReference type="InterPro" id="IPR003615">
    <property type="entry name" value="HNH_nuc"/>
</dbReference>
<feature type="compositionally biased region" description="Low complexity" evidence="1">
    <location>
        <begin position="196"/>
        <end position="207"/>
    </location>
</feature>
<dbReference type="Pfam" id="PF13391">
    <property type="entry name" value="HNH_2"/>
    <property type="match status" value="1"/>
</dbReference>
<dbReference type="EMBL" id="CM003103">
    <property type="protein sequence ID" value="KUI70667.1"/>
    <property type="molecule type" value="Genomic_DNA"/>
</dbReference>
<organism evidence="3 4">
    <name type="scientific">Cytospora mali</name>
    <name type="common">Apple Valsa canker fungus</name>
    <name type="synonym">Valsa mali</name>
    <dbReference type="NCBI Taxonomy" id="578113"/>
    <lineage>
        <taxon>Eukaryota</taxon>
        <taxon>Fungi</taxon>
        <taxon>Dikarya</taxon>
        <taxon>Ascomycota</taxon>
        <taxon>Pezizomycotina</taxon>
        <taxon>Sordariomycetes</taxon>
        <taxon>Sordariomycetidae</taxon>
        <taxon>Diaporthales</taxon>
        <taxon>Cytosporaceae</taxon>
        <taxon>Cytospora</taxon>
    </lineage>
</organism>
<sequence>MAPMKRSALSFSRDTSSSPTRMSDMDALVPDAIIDSKTARSIISDFWPAVITRHRACVFSGQGRALSMSKPIGPGIEAAHIIPQIHWPTCPLEGGGIANRENVGELLSAWTNTCRPENGLAMKSDIHSCWDDRIIAIHPETFIIRCFVHYDVINQYHGLKAKLDVDAGVDRKALWHHYDMEIRPGGSSNKPRTRQASDVPASDAPASYQASGATTHPPSPPPNETDSEGRVVWKVTTEEPARGDPEEAQRQMEKGWRVEEIHEYGRGRPLEQRRCVATEQDEDDTYEQRDSVRGTKRKRHEFSPNSTLARQVGGRERDD</sequence>
<feature type="region of interest" description="Disordered" evidence="1">
    <location>
        <begin position="181"/>
        <end position="319"/>
    </location>
</feature>
<proteinExistence type="predicted"/>
<evidence type="ECO:0000313" key="4">
    <source>
        <dbReference type="Proteomes" id="UP000078559"/>
    </source>
</evidence>
<dbReference type="Proteomes" id="UP000078559">
    <property type="component" value="Chromosome 6"/>
</dbReference>